<evidence type="ECO:0000256" key="1">
    <source>
        <dbReference type="SAM" id="MobiDB-lite"/>
    </source>
</evidence>
<feature type="compositionally biased region" description="Polar residues" evidence="1">
    <location>
        <begin position="12"/>
        <end position="26"/>
    </location>
</feature>
<organism evidence="2 3">
    <name type="scientific">Fusarium culmorum</name>
    <dbReference type="NCBI Taxonomy" id="5516"/>
    <lineage>
        <taxon>Eukaryota</taxon>
        <taxon>Fungi</taxon>
        <taxon>Dikarya</taxon>
        <taxon>Ascomycota</taxon>
        <taxon>Pezizomycotina</taxon>
        <taxon>Sordariomycetes</taxon>
        <taxon>Hypocreomycetidae</taxon>
        <taxon>Hypocreales</taxon>
        <taxon>Nectriaceae</taxon>
        <taxon>Fusarium</taxon>
    </lineage>
</organism>
<feature type="region of interest" description="Disordered" evidence="1">
    <location>
        <begin position="160"/>
        <end position="231"/>
    </location>
</feature>
<evidence type="ECO:0000313" key="2">
    <source>
        <dbReference type="EMBL" id="PTD03245.1"/>
    </source>
</evidence>
<dbReference type="OrthoDB" id="5063964at2759"/>
<dbReference type="OMA" id="ENHTHPR"/>
<feature type="region of interest" description="Disordered" evidence="1">
    <location>
        <begin position="415"/>
        <end position="471"/>
    </location>
</feature>
<feature type="compositionally biased region" description="Low complexity" evidence="1">
    <location>
        <begin position="220"/>
        <end position="229"/>
    </location>
</feature>
<dbReference type="CDD" id="cd14688">
    <property type="entry name" value="bZIP_YAP"/>
    <property type="match status" value="1"/>
</dbReference>
<dbReference type="AlphaFoldDB" id="A0A2T4GIB8"/>
<dbReference type="EMBL" id="PVEM01000016">
    <property type="protein sequence ID" value="PTD03245.1"/>
    <property type="molecule type" value="Genomic_DNA"/>
</dbReference>
<feature type="compositionally biased region" description="Polar residues" evidence="1">
    <location>
        <begin position="275"/>
        <end position="288"/>
    </location>
</feature>
<gene>
    <name evidence="2" type="ORF">FCULG_00009138</name>
</gene>
<keyword evidence="3" id="KW-1185">Reference proteome</keyword>
<feature type="compositionally biased region" description="Basic and acidic residues" evidence="1">
    <location>
        <begin position="345"/>
        <end position="374"/>
    </location>
</feature>
<dbReference type="Proteomes" id="UP000241587">
    <property type="component" value="Unassembled WGS sequence"/>
</dbReference>
<feature type="region of interest" description="Disordered" evidence="1">
    <location>
        <begin position="259"/>
        <end position="288"/>
    </location>
</feature>
<feature type="region of interest" description="Disordered" evidence="1">
    <location>
        <begin position="1"/>
        <end position="34"/>
    </location>
</feature>
<feature type="compositionally biased region" description="Low complexity" evidence="1">
    <location>
        <begin position="193"/>
        <end position="202"/>
    </location>
</feature>
<evidence type="ECO:0008006" key="4">
    <source>
        <dbReference type="Google" id="ProtNLM"/>
    </source>
</evidence>
<feature type="compositionally biased region" description="Basic and acidic residues" evidence="1">
    <location>
        <begin position="453"/>
        <end position="471"/>
    </location>
</feature>
<protein>
    <recommendedName>
        <fullName evidence="4">BZIP domain-containing protein</fullName>
    </recommendedName>
</protein>
<accession>A0A2T4GIB8</accession>
<proteinExistence type="predicted"/>
<feature type="compositionally biased region" description="Pro residues" evidence="1">
    <location>
        <begin position="1"/>
        <end position="11"/>
    </location>
</feature>
<name>A0A2T4GIB8_FUSCU</name>
<sequence>MGASEPDPPSQPQMRNTNSGQPSESFSYEHRRKLQNRLAQRRYRSKLKSRIDVGDEADDDPCQEHTLARQERNTPALLGAEDIALESCMNITDDLLQACQGDWDAAECFDDMDNFTETMQCNQDLMTYQEQGQLNNNPNALVSPSDNNVLQNGVHLTAHNQAQRHKCRVTTDQNSVTGAEVPYQRHLPERTVSSSGNSSNTNCDGPTADGTRGMQDLSPQRGTGQTGRRAGNIVTWRKLLSEDPSCSQKTTGPVLVFQSSNHQENHTHPRHRSRTWSNGRSKQHPSSISYQEKLTTKANKLFSDLSQLYKFGVELDMIHYDEEFLQDLSTVKDRFRQLADPGLADLDHGSDDDTDQRRAKPVQHSDAHLYKSRQITERQHQHLEIDPLNPDPRNSTTKATFTECDFDRYRHDIRHGQGNSRVSTNHSSPRWTPSTLPESTGGSSLRSPTGLKRMHEYRPDNSYKAGSRHEN</sequence>
<feature type="region of interest" description="Disordered" evidence="1">
    <location>
        <begin position="341"/>
        <end position="374"/>
    </location>
</feature>
<evidence type="ECO:0000313" key="3">
    <source>
        <dbReference type="Proteomes" id="UP000241587"/>
    </source>
</evidence>
<comment type="caution">
    <text evidence="2">The sequence shown here is derived from an EMBL/GenBank/DDBJ whole genome shotgun (WGS) entry which is preliminary data.</text>
</comment>
<reference evidence="2 3" key="1">
    <citation type="submission" date="2018-02" db="EMBL/GenBank/DDBJ databases">
        <title>Fusarium culmorum secondary metabolites in fungal-bacterial-plant interactions.</title>
        <authorList>
            <person name="Schmidt R."/>
        </authorList>
    </citation>
    <scope>NUCLEOTIDE SEQUENCE [LARGE SCALE GENOMIC DNA]</scope>
    <source>
        <strain evidence="2 3">PV</strain>
    </source>
</reference>
<feature type="compositionally biased region" description="Polar residues" evidence="1">
    <location>
        <begin position="417"/>
        <end position="447"/>
    </location>
</feature>